<keyword evidence="10" id="KW-1003">Cell membrane</keyword>
<dbReference type="Gene3D" id="1.10.555.10">
    <property type="entry name" value="Rho GTPase activation protein"/>
    <property type="match status" value="1"/>
</dbReference>
<dbReference type="SUPFAM" id="SSF48350">
    <property type="entry name" value="GTPase activation domain, GAP"/>
    <property type="match status" value="1"/>
</dbReference>
<keyword evidence="29" id="KW-0968">Cytoplasmic vesicle</keyword>
<evidence type="ECO:0000256" key="16">
    <source>
        <dbReference type="ARBA" id="ARBA00022771"/>
    </source>
</evidence>
<keyword evidence="17" id="KW-0221">Differentiation</keyword>
<dbReference type="GO" id="GO:0006811">
    <property type="term" value="P:monoatomic ion transport"/>
    <property type="evidence" value="ECO:0007669"/>
    <property type="project" value="UniProtKB-KW"/>
</dbReference>
<dbReference type="GO" id="GO:0007283">
    <property type="term" value="P:spermatogenesis"/>
    <property type="evidence" value="ECO:0007669"/>
    <property type="project" value="UniProtKB-KW"/>
</dbReference>
<dbReference type="PANTHER" id="PTHR46199:SF5">
    <property type="entry name" value="RAC GTPASE-ACTIVATING PROTEIN 1"/>
    <property type="match status" value="1"/>
</dbReference>
<evidence type="ECO:0000256" key="17">
    <source>
        <dbReference type="ARBA" id="ARBA00022782"/>
    </source>
</evidence>
<dbReference type="GO" id="GO:0005096">
    <property type="term" value="F:GTPase activator activity"/>
    <property type="evidence" value="ECO:0007669"/>
    <property type="project" value="UniProtKB-KW"/>
</dbReference>
<feature type="domain" description="Phorbol-ester/DAG-type" evidence="34">
    <location>
        <begin position="282"/>
        <end position="331"/>
    </location>
</feature>
<dbReference type="SUPFAM" id="SSF57889">
    <property type="entry name" value="Cysteine-rich domain"/>
    <property type="match status" value="1"/>
</dbReference>
<evidence type="ECO:0000256" key="25">
    <source>
        <dbReference type="ARBA" id="ARBA00023136"/>
    </source>
</evidence>
<evidence type="ECO:0000256" key="13">
    <source>
        <dbReference type="ARBA" id="ARBA00022553"/>
    </source>
</evidence>
<dbReference type="GO" id="GO:0051233">
    <property type="term" value="C:spindle midzone"/>
    <property type="evidence" value="ECO:0007669"/>
    <property type="project" value="TreeGrafter"/>
</dbReference>
<feature type="compositionally biased region" description="Polar residues" evidence="33">
    <location>
        <begin position="648"/>
        <end position="678"/>
    </location>
</feature>
<evidence type="ECO:0000256" key="22">
    <source>
        <dbReference type="ARBA" id="ARBA00023054"/>
    </source>
</evidence>
<keyword evidence="11" id="KW-0963">Cytoplasm</keyword>
<name>Q4S5W8_TETNG</name>
<evidence type="ECO:0000256" key="14">
    <source>
        <dbReference type="ARBA" id="ARBA00022618"/>
    </source>
</evidence>
<dbReference type="PROSITE" id="PS50238">
    <property type="entry name" value="RHOGAP"/>
    <property type="match status" value="1"/>
</dbReference>
<evidence type="ECO:0000256" key="21">
    <source>
        <dbReference type="ARBA" id="ARBA00022990"/>
    </source>
</evidence>
<dbReference type="InterPro" id="IPR000198">
    <property type="entry name" value="RhoGAP_dom"/>
</dbReference>
<dbReference type="OrthoDB" id="2218807at2759"/>
<evidence type="ECO:0000256" key="29">
    <source>
        <dbReference type="ARBA" id="ARBA00023329"/>
    </source>
</evidence>
<dbReference type="InterPro" id="IPR002219">
    <property type="entry name" value="PKC_DAG/PE"/>
</dbReference>
<dbReference type="GO" id="GO:0030154">
    <property type="term" value="P:cell differentiation"/>
    <property type="evidence" value="ECO:0007669"/>
    <property type="project" value="UniProtKB-KW"/>
</dbReference>
<evidence type="ECO:0000256" key="5">
    <source>
        <dbReference type="ARBA" id="ARBA00004413"/>
    </source>
</evidence>
<evidence type="ECO:0000256" key="32">
    <source>
        <dbReference type="SAM" id="Coils"/>
    </source>
</evidence>
<dbReference type="InterPro" id="IPR008936">
    <property type="entry name" value="Rho_GTPase_activation_prot"/>
</dbReference>
<proteinExistence type="predicted"/>
<feature type="coiled-coil region" evidence="32">
    <location>
        <begin position="31"/>
        <end position="79"/>
    </location>
</feature>
<evidence type="ECO:0000256" key="8">
    <source>
        <dbReference type="ARBA" id="ARBA00022468"/>
    </source>
</evidence>
<evidence type="ECO:0000256" key="30">
    <source>
        <dbReference type="ARBA" id="ARBA00067896"/>
    </source>
</evidence>
<comment type="subcellular location">
    <subcellularLocation>
        <location evidence="5">Cell membrane</location>
        <topology evidence="5">Peripheral membrane protein</topology>
        <orientation evidence="5">Cytoplasmic side</orientation>
    </subcellularLocation>
    <subcellularLocation>
        <location evidence="6">Cleavage furrow</location>
    </subcellularLocation>
    <subcellularLocation>
        <location evidence="2">Cytoplasm</location>
        <location evidence="2">Cytoskeleton</location>
        <location evidence="2">Spindle</location>
    </subcellularLocation>
    <subcellularLocation>
        <location evidence="4">Cytoplasmic vesicle</location>
        <location evidence="4">Secretory vesicle</location>
        <location evidence="4">Acrosome</location>
    </subcellularLocation>
    <subcellularLocation>
        <location evidence="3">Midbody</location>
    </subcellularLocation>
    <subcellularLocation>
        <location evidence="1">Nucleus</location>
    </subcellularLocation>
</comment>
<comment type="caution">
    <text evidence="36">The sequence shown here is derived from an EMBL/GenBank/DDBJ whole genome shotgun (WGS) entry which is preliminary data.</text>
</comment>
<evidence type="ECO:0000256" key="11">
    <source>
        <dbReference type="ARBA" id="ARBA00022490"/>
    </source>
</evidence>
<evidence type="ECO:0000256" key="1">
    <source>
        <dbReference type="ARBA" id="ARBA00004123"/>
    </source>
</evidence>
<dbReference type="GO" id="GO:0030496">
    <property type="term" value="C:midbody"/>
    <property type="evidence" value="ECO:0007669"/>
    <property type="project" value="UniProtKB-SubCell"/>
</dbReference>
<feature type="domain" description="Rho-GAP" evidence="35">
    <location>
        <begin position="374"/>
        <end position="564"/>
    </location>
</feature>
<dbReference type="GO" id="GO:0051256">
    <property type="term" value="P:mitotic spindle midzone assembly"/>
    <property type="evidence" value="ECO:0007669"/>
    <property type="project" value="TreeGrafter"/>
</dbReference>
<evidence type="ECO:0000256" key="20">
    <source>
        <dbReference type="ARBA" id="ARBA00022871"/>
    </source>
</evidence>
<dbReference type="FunFam" id="3.30.60.20:FF:000033">
    <property type="entry name" value="Rac GTPase-activating protein 1"/>
    <property type="match status" value="1"/>
</dbReference>
<reference evidence="36" key="2">
    <citation type="submission" date="2004-02" db="EMBL/GenBank/DDBJ databases">
        <authorList>
            <consortium name="Genoscope"/>
            <consortium name="Whitehead Institute Centre for Genome Research"/>
        </authorList>
    </citation>
    <scope>NUCLEOTIDE SEQUENCE</scope>
</reference>
<keyword evidence="21" id="KW-0007">Acetylation</keyword>
<evidence type="ECO:0000256" key="31">
    <source>
        <dbReference type="ARBA" id="ARBA00075869"/>
    </source>
</evidence>
<dbReference type="PROSITE" id="PS50081">
    <property type="entry name" value="ZF_DAG_PE_2"/>
    <property type="match status" value="1"/>
</dbReference>
<evidence type="ECO:0000256" key="27">
    <source>
        <dbReference type="ARBA" id="ARBA00023242"/>
    </source>
</evidence>
<dbReference type="GO" id="GO:0007266">
    <property type="term" value="P:Rho protein signal transduction"/>
    <property type="evidence" value="ECO:0007669"/>
    <property type="project" value="TreeGrafter"/>
</dbReference>
<feature type="region of interest" description="Disordered" evidence="33">
    <location>
        <begin position="632"/>
        <end position="678"/>
    </location>
</feature>
<dbReference type="GO" id="GO:0001669">
    <property type="term" value="C:acrosomal vesicle"/>
    <property type="evidence" value="ECO:0007669"/>
    <property type="project" value="UniProtKB-SubCell"/>
</dbReference>
<evidence type="ECO:0000256" key="33">
    <source>
        <dbReference type="SAM" id="MobiDB-lite"/>
    </source>
</evidence>
<keyword evidence="28" id="KW-0131">Cell cycle</keyword>
<dbReference type="GO" id="GO:0000281">
    <property type="term" value="P:mitotic cytokinesis"/>
    <property type="evidence" value="ECO:0007669"/>
    <property type="project" value="TreeGrafter"/>
</dbReference>
<evidence type="ECO:0000256" key="15">
    <source>
        <dbReference type="ARBA" id="ARBA00022723"/>
    </source>
</evidence>
<sequence>LAFIQMAKNFDDCRRRWASTERELGSCKEILTKSETEIGALEVKLKHARNQVDIEIRRRQKAETECEKLDRQIQLIRELLTSEGSSNSIQLSAEQRSALGFLNTNYQAAGTLNTSRRLTRIDESASILSDISYDKTDDSIVSTFLASFKKFYSVKSSPARPYLFSLGQDWDSSNVRTVRLKRREKRRSSRNQVDGPPPVSKRSRSVSRTVEGGNESLVAKTTVSVPVDGGPVEAVATIETFPYWTRSRRKTGKIIIFSLAPLETRFGAEFPLCSLLFLQLLWNTILNPSIIKPESCVPCGKRIKFGKISLKCRDCRVVSHPECRERCPLPCIPNPVATPLKIGEVCKNVGRDWNAFRRAGVGGNDDLSPFCVQGVLADYVTGTSPMIPALVVHCINEIEKRGLHEVGLYRLSGADRQVKELKEKFLRGKTVPLLSKVDDVNVITGVLKDFLRNLKEPLLTFSLNQPFLEAAEISDEDNSKAQMYQIIADLPQPNRDTLAYLITHLQKVADSTETRMDAGNLARVFGPTIVGHSVPNPDPMTILQDTKRQPKVVERLLSLPADYWSQFVNVGNEPPHQNQLIIENANCYSTPDRHMSALDVCCQSLGPRTCVCVCVAVTVVVFPVSMLGPLTTPEHQLSKTPSSSSLSQRVKSTLTPRFGSKSKSAVGFSQQGKFFSSP</sequence>
<dbReference type="PANTHER" id="PTHR46199">
    <property type="entry name" value="RAC GTPASE-ACTIVATING PROTEIN 1"/>
    <property type="match status" value="1"/>
</dbReference>
<dbReference type="CDD" id="cd20821">
    <property type="entry name" value="C1_MgcRacGAP"/>
    <property type="match status" value="1"/>
</dbReference>
<keyword evidence="24" id="KW-0446">Lipid-binding</keyword>
<evidence type="ECO:0000259" key="35">
    <source>
        <dbReference type="PROSITE" id="PS50238"/>
    </source>
</evidence>
<evidence type="ECO:0000313" key="36">
    <source>
        <dbReference type="EMBL" id="CAG03964.1"/>
    </source>
</evidence>
<feature type="non-terminal residue" evidence="36">
    <location>
        <position position="1"/>
    </location>
</feature>
<dbReference type="Pfam" id="PF00620">
    <property type="entry name" value="RhoGAP"/>
    <property type="match status" value="1"/>
</dbReference>
<evidence type="ECO:0000256" key="19">
    <source>
        <dbReference type="ARBA" id="ARBA00022843"/>
    </source>
</evidence>
<keyword evidence="14" id="KW-0132">Cell division</keyword>
<evidence type="ECO:0000256" key="23">
    <source>
        <dbReference type="ARBA" id="ARBA00023065"/>
    </source>
</evidence>
<keyword evidence="8" id="KW-0343">GTPase activation</keyword>
<dbReference type="KEGG" id="tng:GSTEN00023550G001"/>
<feature type="non-terminal residue" evidence="36">
    <location>
        <position position="678"/>
    </location>
</feature>
<dbReference type="InterPro" id="IPR046349">
    <property type="entry name" value="C1-like_sf"/>
</dbReference>
<dbReference type="AlphaFoldDB" id="Q4S5W8"/>
<dbReference type="EMBL" id="CAAE01014729">
    <property type="protein sequence ID" value="CAG03964.1"/>
    <property type="molecule type" value="Genomic_DNA"/>
</dbReference>
<keyword evidence="7" id="KW-0813">Transport</keyword>
<evidence type="ECO:0000256" key="18">
    <source>
        <dbReference type="ARBA" id="ARBA00022833"/>
    </source>
</evidence>
<keyword evidence="26" id="KW-0206">Cytoskeleton</keyword>
<evidence type="ECO:0000259" key="34">
    <source>
        <dbReference type="PROSITE" id="PS50081"/>
    </source>
</evidence>
<reference evidence="36" key="1">
    <citation type="journal article" date="2004" name="Nature">
        <title>Genome duplication in the teleost fish Tetraodon nigroviridis reveals the early vertebrate proto-karyotype.</title>
        <authorList>
            <person name="Jaillon O."/>
            <person name="Aury J.-M."/>
            <person name="Brunet F."/>
            <person name="Petit J.-L."/>
            <person name="Stange-Thomann N."/>
            <person name="Mauceli E."/>
            <person name="Bouneau L."/>
            <person name="Fischer C."/>
            <person name="Ozouf-Costaz C."/>
            <person name="Bernot A."/>
            <person name="Nicaud S."/>
            <person name="Jaffe D."/>
            <person name="Fisher S."/>
            <person name="Lutfalla G."/>
            <person name="Dossat C."/>
            <person name="Segurens B."/>
            <person name="Dasilva C."/>
            <person name="Salanoubat M."/>
            <person name="Levy M."/>
            <person name="Boudet N."/>
            <person name="Castellano S."/>
            <person name="Anthouard V."/>
            <person name="Jubin C."/>
            <person name="Castelli V."/>
            <person name="Katinka M."/>
            <person name="Vacherie B."/>
            <person name="Biemont C."/>
            <person name="Skalli Z."/>
            <person name="Cattolico L."/>
            <person name="Poulain J."/>
            <person name="De Berardinis V."/>
            <person name="Cruaud C."/>
            <person name="Duprat S."/>
            <person name="Brottier P."/>
            <person name="Coutanceau J.-P."/>
            <person name="Gouzy J."/>
            <person name="Parra G."/>
            <person name="Lardier G."/>
            <person name="Chapple C."/>
            <person name="McKernan K.J."/>
            <person name="McEwan P."/>
            <person name="Bosak S."/>
            <person name="Kellis M."/>
            <person name="Volff J.-N."/>
            <person name="Guigo R."/>
            <person name="Zody M.C."/>
            <person name="Mesirov J."/>
            <person name="Lindblad-Toh K."/>
            <person name="Birren B."/>
            <person name="Nusbaum C."/>
            <person name="Kahn D."/>
            <person name="Robinson-Rechavi M."/>
            <person name="Laudet V."/>
            <person name="Schachter V."/>
            <person name="Quetier F."/>
            <person name="Saurin W."/>
            <person name="Scarpelli C."/>
            <person name="Wincker P."/>
            <person name="Lander E.S."/>
            <person name="Weissenbach J."/>
            <person name="Roest Crollius H."/>
        </authorList>
    </citation>
    <scope>NUCLEOTIDE SEQUENCE [LARGE SCALE GENOMIC DNA]</scope>
</reference>
<evidence type="ECO:0000256" key="24">
    <source>
        <dbReference type="ARBA" id="ARBA00023121"/>
    </source>
</evidence>
<keyword evidence="16" id="KW-0863">Zinc-finger</keyword>
<evidence type="ECO:0000256" key="6">
    <source>
        <dbReference type="ARBA" id="ARBA00004626"/>
    </source>
</evidence>
<evidence type="ECO:0000256" key="2">
    <source>
        <dbReference type="ARBA" id="ARBA00004186"/>
    </source>
</evidence>
<keyword evidence="13" id="KW-0597">Phosphoprotein</keyword>
<evidence type="ECO:0000256" key="4">
    <source>
        <dbReference type="ARBA" id="ARBA00004218"/>
    </source>
</evidence>
<dbReference type="GO" id="GO:0008289">
    <property type="term" value="F:lipid binding"/>
    <property type="evidence" value="ECO:0007669"/>
    <property type="project" value="UniProtKB-KW"/>
</dbReference>
<evidence type="ECO:0000256" key="28">
    <source>
        <dbReference type="ARBA" id="ARBA00023306"/>
    </source>
</evidence>
<keyword evidence="27" id="KW-0539">Nucleus</keyword>
<keyword evidence="19" id="KW-0832">Ubl conjugation</keyword>
<gene>
    <name evidence="36" type="ORF">GSTENG00023550001</name>
</gene>
<keyword evidence="9" id="KW-0217">Developmental protein</keyword>
<keyword evidence="23" id="KW-0406">Ion transport</keyword>
<keyword evidence="20" id="KW-0744">Spermatogenesis</keyword>
<keyword evidence="18" id="KW-0862">Zinc</keyword>
<evidence type="ECO:0000256" key="7">
    <source>
        <dbReference type="ARBA" id="ARBA00022448"/>
    </source>
</evidence>
<evidence type="ECO:0000256" key="9">
    <source>
        <dbReference type="ARBA" id="ARBA00022473"/>
    </source>
</evidence>
<dbReference type="FunFam" id="1.10.555.10:FF:000034">
    <property type="entry name" value="Rac GTPase-activating protein 1"/>
    <property type="match status" value="1"/>
</dbReference>
<protein>
    <recommendedName>
        <fullName evidence="30">Rac GTPase-activating protein 1</fullName>
    </recommendedName>
    <alternativeName>
        <fullName evidence="31">Male germ cell RacGap</fullName>
    </alternativeName>
</protein>
<dbReference type="GO" id="GO:0005634">
    <property type="term" value="C:nucleus"/>
    <property type="evidence" value="ECO:0007669"/>
    <property type="project" value="UniProtKB-SubCell"/>
</dbReference>
<keyword evidence="22 32" id="KW-0175">Coiled coil</keyword>
<dbReference type="GO" id="GO:0032154">
    <property type="term" value="C:cleavage furrow"/>
    <property type="evidence" value="ECO:0007669"/>
    <property type="project" value="UniProtKB-SubCell"/>
</dbReference>
<evidence type="ECO:0000256" key="26">
    <source>
        <dbReference type="ARBA" id="ARBA00023212"/>
    </source>
</evidence>
<keyword evidence="25" id="KW-0472">Membrane</keyword>
<dbReference type="Gene3D" id="3.30.60.20">
    <property type="match status" value="1"/>
</dbReference>
<dbReference type="GO" id="GO:0097149">
    <property type="term" value="C:centralspindlin complex"/>
    <property type="evidence" value="ECO:0007669"/>
    <property type="project" value="TreeGrafter"/>
</dbReference>
<evidence type="ECO:0000256" key="12">
    <source>
        <dbReference type="ARBA" id="ARBA00022499"/>
    </source>
</evidence>
<organism evidence="36">
    <name type="scientific">Tetraodon nigroviridis</name>
    <name type="common">Spotted green pufferfish</name>
    <name type="synonym">Chelonodon nigroviridis</name>
    <dbReference type="NCBI Taxonomy" id="99883"/>
    <lineage>
        <taxon>Eukaryota</taxon>
        <taxon>Metazoa</taxon>
        <taxon>Chordata</taxon>
        <taxon>Craniata</taxon>
        <taxon>Vertebrata</taxon>
        <taxon>Euteleostomi</taxon>
        <taxon>Actinopterygii</taxon>
        <taxon>Neopterygii</taxon>
        <taxon>Teleostei</taxon>
        <taxon>Neoteleostei</taxon>
        <taxon>Acanthomorphata</taxon>
        <taxon>Eupercaria</taxon>
        <taxon>Tetraodontiformes</taxon>
        <taxon>Tetradontoidea</taxon>
        <taxon>Tetraodontidae</taxon>
        <taxon>Tetraodon</taxon>
    </lineage>
</organism>
<evidence type="ECO:0000256" key="3">
    <source>
        <dbReference type="ARBA" id="ARBA00004214"/>
    </source>
</evidence>
<dbReference type="CDD" id="cd04382">
    <property type="entry name" value="RhoGAP_MgcRacGAP"/>
    <property type="match status" value="1"/>
</dbReference>
<evidence type="ECO:0000256" key="10">
    <source>
        <dbReference type="ARBA" id="ARBA00022475"/>
    </source>
</evidence>
<keyword evidence="12" id="KW-1017">Isopeptide bond</keyword>
<accession>Q4S5W8</accession>
<keyword evidence="15" id="KW-0479">Metal-binding</keyword>
<feature type="region of interest" description="Disordered" evidence="33">
    <location>
        <begin position="181"/>
        <end position="213"/>
    </location>
</feature>
<dbReference type="SMART" id="SM00324">
    <property type="entry name" value="RhoGAP"/>
    <property type="match status" value="1"/>
</dbReference>
<dbReference type="GO" id="GO:0008270">
    <property type="term" value="F:zinc ion binding"/>
    <property type="evidence" value="ECO:0007669"/>
    <property type="project" value="UniProtKB-KW"/>
</dbReference>